<feature type="binding site" evidence="15">
    <location>
        <position position="374"/>
    </location>
    <ligand>
        <name>4-CDP-2-C-methyl-D-erythritol 2-phosphate</name>
        <dbReference type="ChEBI" id="CHEBI:57919"/>
    </ligand>
</feature>
<dbReference type="InterPro" id="IPR018294">
    <property type="entry name" value="ISPD_synthase_CS"/>
</dbReference>
<keyword evidence="9 15" id="KW-0808">Transferase</keyword>
<evidence type="ECO:0000256" key="9">
    <source>
        <dbReference type="ARBA" id="ARBA00022679"/>
    </source>
</evidence>
<comment type="caution">
    <text evidence="15">Lacks conserved residue(s) required for the propagation of feature annotation.</text>
</comment>
<comment type="caution">
    <text evidence="17">The sequence shown here is derived from an EMBL/GenBank/DDBJ whole genome shotgun (WGS) entry which is preliminary data.</text>
</comment>
<evidence type="ECO:0000256" key="14">
    <source>
        <dbReference type="ARBA" id="ARBA00023268"/>
    </source>
</evidence>
<comment type="pathway">
    <text evidence="4 15">Isoprenoid biosynthesis; isopentenyl diphosphate biosynthesis via DXP pathway; isopentenyl diphosphate from 1-deoxy-D-xylulose 5-phosphate: step 4/6.</text>
</comment>
<keyword evidence="18" id="KW-1185">Reference proteome</keyword>
<dbReference type="GO" id="GO:0050518">
    <property type="term" value="F:2-C-methyl-D-erythritol 4-phosphate cytidylyltransferase activity"/>
    <property type="evidence" value="ECO:0007669"/>
    <property type="project" value="UniProtKB-EC"/>
</dbReference>
<feature type="region of interest" description="2-C-methyl-D-erythritol 4-phosphate cytidylyltransferase" evidence="15">
    <location>
        <begin position="1"/>
        <end position="236"/>
    </location>
</feature>
<dbReference type="CDD" id="cd00554">
    <property type="entry name" value="MECDP_synthase"/>
    <property type="match status" value="1"/>
</dbReference>
<evidence type="ECO:0000256" key="2">
    <source>
        <dbReference type="ARBA" id="ARBA00001282"/>
    </source>
</evidence>
<feature type="region of interest" description="2-C-methyl-D-erythritol 2,4-cyclodiphosphate synthase" evidence="15">
    <location>
        <begin position="237"/>
        <end position="390"/>
    </location>
</feature>
<dbReference type="HAMAP" id="MF_01520">
    <property type="entry name" value="IspDF"/>
    <property type="match status" value="1"/>
</dbReference>
<dbReference type="InterPro" id="IPR029044">
    <property type="entry name" value="Nucleotide-diphossugar_trans"/>
</dbReference>
<dbReference type="SUPFAM" id="SSF69765">
    <property type="entry name" value="IpsF-like"/>
    <property type="match status" value="1"/>
</dbReference>
<dbReference type="InterPro" id="IPR020555">
    <property type="entry name" value="MECDP_synthase_CS"/>
</dbReference>
<feature type="domain" description="2-C-methyl-D-erythritol 2,4-cyclodiphosphate synthase" evidence="16">
    <location>
        <begin position="237"/>
        <end position="386"/>
    </location>
</feature>
<evidence type="ECO:0000256" key="4">
    <source>
        <dbReference type="ARBA" id="ARBA00004709"/>
    </source>
</evidence>
<evidence type="ECO:0000256" key="15">
    <source>
        <dbReference type="HAMAP-Rule" id="MF_01520"/>
    </source>
</evidence>
<dbReference type="EC" id="4.6.1.12" evidence="15"/>
<keyword evidence="13 15" id="KW-0456">Lyase</keyword>
<evidence type="ECO:0000313" key="17">
    <source>
        <dbReference type="EMBL" id="MFC0680882.1"/>
    </source>
</evidence>
<evidence type="ECO:0000256" key="1">
    <source>
        <dbReference type="ARBA" id="ARBA00000200"/>
    </source>
</evidence>
<dbReference type="NCBIfam" id="TIGR00453">
    <property type="entry name" value="ispD"/>
    <property type="match status" value="1"/>
</dbReference>
<dbReference type="EMBL" id="JBHLTG010000006">
    <property type="protein sequence ID" value="MFC0680882.1"/>
    <property type="molecule type" value="Genomic_DNA"/>
</dbReference>
<feature type="binding site" evidence="15">
    <location>
        <begin position="364"/>
        <end position="367"/>
    </location>
    <ligand>
        <name>4-CDP-2-C-methyl-D-erythritol 2-phosphate</name>
        <dbReference type="ChEBI" id="CHEBI:57919"/>
    </ligand>
</feature>
<comment type="pathway">
    <text evidence="5 15">Isoprenoid biosynthesis; isopentenyl diphosphate biosynthesis via DXP pathway; isopentenyl diphosphate from 1-deoxy-D-xylulose 5-phosphate: step 2/6.</text>
</comment>
<accession>A0ABV6RV77</accession>
<dbReference type="RefSeq" id="WP_386673007.1">
    <property type="nucleotide sequence ID" value="NZ_JBHLTG010000006.1"/>
</dbReference>
<dbReference type="InterPro" id="IPR026596">
    <property type="entry name" value="IspD/F"/>
</dbReference>
<evidence type="ECO:0000256" key="3">
    <source>
        <dbReference type="ARBA" id="ARBA00001968"/>
    </source>
</evidence>
<dbReference type="PROSITE" id="PS01295">
    <property type="entry name" value="ISPD"/>
    <property type="match status" value="1"/>
</dbReference>
<reference evidence="17 18" key="1">
    <citation type="submission" date="2024-09" db="EMBL/GenBank/DDBJ databases">
        <authorList>
            <person name="Sun Q."/>
            <person name="Mori K."/>
        </authorList>
    </citation>
    <scope>NUCLEOTIDE SEQUENCE [LARGE SCALE GENOMIC DNA]</scope>
    <source>
        <strain evidence="17 18">KCTC 23076</strain>
    </source>
</reference>
<feature type="site" description="Transition state stabilizer" evidence="15">
    <location>
        <position position="269"/>
    </location>
</feature>
<dbReference type="Gene3D" id="3.30.1330.50">
    <property type="entry name" value="2-C-methyl-D-erythritol 2,4-cyclodiphosphate synthase"/>
    <property type="match status" value="1"/>
</dbReference>
<comment type="similarity">
    <text evidence="7">Belongs to the IspD/TarI cytidylyltransferase family. IspD subfamily.</text>
</comment>
<dbReference type="PANTHER" id="PTHR32125:SF4">
    <property type="entry name" value="2-C-METHYL-D-ERYTHRITOL 4-PHOSPHATE CYTIDYLYLTRANSFERASE, CHLOROPLASTIC"/>
    <property type="match status" value="1"/>
</dbReference>
<dbReference type="HAMAP" id="MF_00107">
    <property type="entry name" value="IspF"/>
    <property type="match status" value="1"/>
</dbReference>
<evidence type="ECO:0000256" key="10">
    <source>
        <dbReference type="ARBA" id="ARBA00022695"/>
    </source>
</evidence>
<dbReference type="Pfam" id="PF01128">
    <property type="entry name" value="IspD"/>
    <property type="match status" value="1"/>
</dbReference>
<dbReference type="PANTHER" id="PTHR32125">
    <property type="entry name" value="2-C-METHYL-D-ERYTHRITOL 4-PHOSPHATE CYTIDYLYLTRANSFERASE, CHLOROPLASTIC"/>
    <property type="match status" value="1"/>
</dbReference>
<name>A0ABV6RV77_9GAMM</name>
<dbReference type="InterPro" id="IPR003526">
    <property type="entry name" value="MECDP_synthase"/>
</dbReference>
<dbReference type="Gene3D" id="3.90.550.10">
    <property type="entry name" value="Spore Coat Polysaccharide Biosynthesis Protein SpsA, Chain A"/>
    <property type="match status" value="1"/>
</dbReference>
<dbReference type="InterPro" id="IPR050088">
    <property type="entry name" value="IspD/TarI_cytidylyltransf_bact"/>
</dbReference>
<comment type="similarity">
    <text evidence="15">In the N-terminal section; belongs to the IspD/TarI cytidylyltransferase family. IspD subfamily.</text>
</comment>
<evidence type="ECO:0000256" key="11">
    <source>
        <dbReference type="ARBA" id="ARBA00022723"/>
    </source>
</evidence>
<keyword evidence="14 15" id="KW-0511">Multifunctional enzyme</keyword>
<dbReference type="InterPro" id="IPR036571">
    <property type="entry name" value="MECDP_synthase_sf"/>
</dbReference>
<comment type="catalytic activity">
    <reaction evidence="2 15">
        <text>2-C-methyl-D-erythritol 4-phosphate + CTP + H(+) = 4-CDP-2-C-methyl-D-erythritol + diphosphate</text>
        <dbReference type="Rhea" id="RHEA:13429"/>
        <dbReference type="ChEBI" id="CHEBI:15378"/>
        <dbReference type="ChEBI" id="CHEBI:33019"/>
        <dbReference type="ChEBI" id="CHEBI:37563"/>
        <dbReference type="ChEBI" id="CHEBI:57823"/>
        <dbReference type="ChEBI" id="CHEBI:58262"/>
        <dbReference type="EC" id="2.7.7.60"/>
    </reaction>
</comment>
<evidence type="ECO:0000256" key="6">
    <source>
        <dbReference type="ARBA" id="ARBA00008480"/>
    </source>
</evidence>
<keyword evidence="11 15" id="KW-0479">Metal-binding</keyword>
<dbReference type="Pfam" id="PF02542">
    <property type="entry name" value="YgbB"/>
    <property type="match status" value="1"/>
</dbReference>
<gene>
    <name evidence="17" type="primary">ispD</name>
    <name evidence="15" type="synonym">ispDF</name>
    <name evidence="17" type="ORF">ACFFGH_23880</name>
</gene>
<dbReference type="SUPFAM" id="SSF53448">
    <property type="entry name" value="Nucleotide-diphospho-sugar transferases"/>
    <property type="match status" value="1"/>
</dbReference>
<feature type="binding site" evidence="15">
    <location>
        <position position="245"/>
    </location>
    <ligand>
        <name>a divalent metal cation</name>
        <dbReference type="ChEBI" id="CHEBI:60240"/>
    </ligand>
</feature>
<organism evidence="17 18">
    <name type="scientific">Lysobacter korlensis</name>
    <dbReference type="NCBI Taxonomy" id="553636"/>
    <lineage>
        <taxon>Bacteria</taxon>
        <taxon>Pseudomonadati</taxon>
        <taxon>Pseudomonadota</taxon>
        <taxon>Gammaproteobacteria</taxon>
        <taxon>Lysobacterales</taxon>
        <taxon>Lysobacteraceae</taxon>
        <taxon>Lysobacter</taxon>
    </lineage>
</organism>
<feature type="site" description="Transition state stabilizer" evidence="15">
    <location>
        <position position="365"/>
    </location>
</feature>
<feature type="binding site" evidence="15">
    <location>
        <begin position="269"/>
        <end position="270"/>
    </location>
    <ligand>
        <name>4-CDP-2-C-methyl-D-erythritol 2-phosphate</name>
        <dbReference type="ChEBI" id="CHEBI:57919"/>
    </ligand>
</feature>
<evidence type="ECO:0000313" key="18">
    <source>
        <dbReference type="Proteomes" id="UP001589896"/>
    </source>
</evidence>
<feature type="binding site" evidence="15">
    <location>
        <begin position="243"/>
        <end position="245"/>
    </location>
    <ligand>
        <name>4-CDP-2-C-methyl-D-erythritol 2-phosphate</name>
        <dbReference type="ChEBI" id="CHEBI:57919"/>
    </ligand>
</feature>
<comment type="similarity">
    <text evidence="6">Belongs to the IspF family.</text>
</comment>
<comment type="similarity">
    <text evidence="15">In the C-terminal section; belongs to the IspF family.</text>
</comment>
<feature type="site" description="Positions MEP for the nucleophilic attack" evidence="15">
    <location>
        <position position="159"/>
    </location>
</feature>
<evidence type="ECO:0000256" key="5">
    <source>
        <dbReference type="ARBA" id="ARBA00004787"/>
    </source>
</evidence>
<keyword evidence="10 15" id="KW-0548">Nucleotidyltransferase</keyword>
<feature type="site" description="Transition state stabilizer" evidence="15">
    <location>
        <position position="17"/>
    </location>
</feature>
<feature type="binding site" evidence="15">
    <location>
        <position position="277"/>
    </location>
    <ligand>
        <name>a divalent metal cation</name>
        <dbReference type="ChEBI" id="CHEBI:60240"/>
    </ligand>
</feature>
<feature type="binding site" evidence="15">
    <location>
        <begin position="291"/>
        <end position="293"/>
    </location>
    <ligand>
        <name>4-CDP-2-C-methyl-D-erythritol 2-phosphate</name>
        <dbReference type="ChEBI" id="CHEBI:57919"/>
    </ligand>
</feature>
<protein>
    <recommendedName>
        <fullName evidence="15">Bifunctional enzyme IspD/IspF</fullName>
    </recommendedName>
    <domain>
        <recommendedName>
            <fullName evidence="15">2-C-methyl-D-erythritol 4-phosphate cytidylyltransferase</fullName>
            <ecNumber evidence="15">2.7.7.60</ecNumber>
        </recommendedName>
        <alternativeName>
            <fullName evidence="15">4-diphosphocytidyl-2C-methyl-D-erythritol synthase</fullName>
        </alternativeName>
        <alternativeName>
            <fullName evidence="15">MEP cytidylyltransferase</fullName>
            <shortName evidence="15">MCT</shortName>
        </alternativeName>
    </domain>
    <domain>
        <recommendedName>
            <fullName evidence="15">2-C-methyl-D-erythritol 2,4-cyclodiphosphate synthase</fullName>
            <shortName evidence="15">MECDP-synthase</shortName>
            <shortName evidence="15">MECPP-synthase</shortName>
            <shortName evidence="15">MECPS</shortName>
            <ecNumber evidence="15">4.6.1.12</ecNumber>
        </recommendedName>
    </domain>
</protein>
<comment type="catalytic activity">
    <reaction evidence="1 15">
        <text>4-CDP-2-C-methyl-D-erythritol 2-phosphate = 2-C-methyl-D-erythritol 2,4-cyclic diphosphate + CMP</text>
        <dbReference type="Rhea" id="RHEA:23864"/>
        <dbReference type="ChEBI" id="CHEBI:57919"/>
        <dbReference type="ChEBI" id="CHEBI:58483"/>
        <dbReference type="ChEBI" id="CHEBI:60377"/>
        <dbReference type="EC" id="4.6.1.12"/>
    </reaction>
</comment>
<dbReference type="CDD" id="cd02516">
    <property type="entry name" value="CDP-ME_synthetase"/>
    <property type="match status" value="1"/>
</dbReference>
<feature type="site" description="Transition state stabilizer" evidence="15">
    <location>
        <position position="24"/>
    </location>
</feature>
<dbReference type="Proteomes" id="UP001589896">
    <property type="component" value="Unassembled WGS sequence"/>
</dbReference>
<proteinExistence type="inferred from homology"/>
<comment type="cofactor">
    <cofactor evidence="3 15">
        <name>a divalent metal cation</name>
        <dbReference type="ChEBI" id="CHEBI:60240"/>
    </cofactor>
</comment>
<evidence type="ECO:0000256" key="12">
    <source>
        <dbReference type="ARBA" id="ARBA00023229"/>
    </source>
</evidence>
<comment type="subunit">
    <text evidence="8">Homotrimer.</text>
</comment>
<evidence type="ECO:0000256" key="8">
    <source>
        <dbReference type="ARBA" id="ARBA00011233"/>
    </source>
</evidence>
<dbReference type="EC" id="2.7.7.60" evidence="15"/>
<dbReference type="InterPro" id="IPR001228">
    <property type="entry name" value="IspD"/>
</dbReference>
<dbReference type="InterPro" id="IPR034683">
    <property type="entry name" value="IspD/TarI"/>
</dbReference>
<sequence>MAPTVAVILVAAGSGARLGRSVPKAFVELAGSPILARAVDGALSAAEPAQVIVVAPAELMDEARSVAVRAAGPSATGYLTLVAGGATRQASVAAGLTALAPEIETVLVHDAARCLAPPELFDRVAARVQSSGRAVIPALPVTDTVKRVQDDVVLETVDRSELRQVQTPQGFPRAALVDAYARADREYTDDAAVVAAAGVAVLVVDGSDRAFKITTPWDLQRAERLLEEPAGALEGLRTGIGVDVHGYDTAVPLWLGGVHWPDEPGLAGHSDGDAVAHAICDALLSAAGLGDIGGRFGTAEDRFKDARGDVFLIETLALVTHAGYRVGNVAVQLIANAPRFAPRRAEIERHLSELLGGPVSVSATTTDGLGFAGRGEGVTAIATALLLPAR</sequence>
<keyword evidence="12 15" id="KW-0414">Isoprene biosynthesis</keyword>
<evidence type="ECO:0000256" key="13">
    <source>
        <dbReference type="ARBA" id="ARBA00023239"/>
    </source>
</evidence>
<evidence type="ECO:0000256" key="7">
    <source>
        <dbReference type="ARBA" id="ARBA00009789"/>
    </source>
</evidence>
<feature type="site" description="Positions MEP for the nucleophilic attack" evidence="15">
    <location>
        <position position="212"/>
    </location>
</feature>
<dbReference type="NCBIfam" id="TIGR00151">
    <property type="entry name" value="ispF"/>
    <property type="match status" value="1"/>
</dbReference>
<dbReference type="PROSITE" id="PS01350">
    <property type="entry name" value="ISPF"/>
    <property type="match status" value="1"/>
</dbReference>
<evidence type="ECO:0000259" key="16">
    <source>
        <dbReference type="Pfam" id="PF02542"/>
    </source>
</evidence>
<feature type="binding site" evidence="15">
    <location>
        <position position="371"/>
    </location>
    <ligand>
        <name>4-CDP-2-C-methyl-D-erythritol 2-phosphate</name>
        <dbReference type="ChEBI" id="CHEBI:57919"/>
    </ligand>
</feature>
<comment type="function">
    <text evidence="15">Bifunctional enzyme that catalyzes the formation of 4-diphosphocytidyl-2-C-methyl-D-erythritol from CTP and 2-C-methyl-D-erythritol 4-phosphate (MEP) (IspD), and catalyzes the conversion of 4-diphosphocytidyl-2-C-methyl-D-erythritol 2-phosphate (CDP-ME2P) to 2-C-methyl-D-erythritol 2,4-cyclodiphosphate (ME-CPP) with a corresponding release of cytidine 5-monophosphate (CMP) (IspF).</text>
</comment>
<dbReference type="HAMAP" id="MF_00108">
    <property type="entry name" value="IspD"/>
    <property type="match status" value="1"/>
</dbReference>
<feature type="binding site" evidence="15">
    <location>
        <position position="243"/>
    </location>
    <ligand>
        <name>a divalent metal cation</name>
        <dbReference type="ChEBI" id="CHEBI:60240"/>
    </ligand>
</feature>